<comment type="caution">
    <text evidence="2">The sequence shown here is derived from an EMBL/GenBank/DDBJ whole genome shotgun (WGS) entry which is preliminary data.</text>
</comment>
<proteinExistence type="predicted"/>
<dbReference type="PANTHER" id="PTHR47129:SF1">
    <property type="entry name" value="NMRA-LIKE DOMAIN-CONTAINING PROTEIN"/>
    <property type="match status" value="1"/>
</dbReference>
<dbReference type="Pfam" id="PF13460">
    <property type="entry name" value="NAD_binding_10"/>
    <property type="match status" value="1"/>
</dbReference>
<dbReference type="SUPFAM" id="SSF51735">
    <property type="entry name" value="NAD(P)-binding Rossmann-fold domains"/>
    <property type="match status" value="1"/>
</dbReference>
<reference evidence="3" key="1">
    <citation type="journal article" date="2019" name="Int. J. Syst. Evol. Microbiol.">
        <title>The Global Catalogue of Microorganisms (GCM) 10K type strain sequencing project: providing services to taxonomists for standard genome sequencing and annotation.</title>
        <authorList>
            <consortium name="The Broad Institute Genomics Platform"/>
            <consortium name="The Broad Institute Genome Sequencing Center for Infectious Disease"/>
            <person name="Wu L."/>
            <person name="Ma J."/>
        </authorList>
    </citation>
    <scope>NUCLEOTIDE SEQUENCE [LARGE SCALE GENOMIC DNA]</scope>
    <source>
        <strain evidence="3">JCM 17906</strain>
    </source>
</reference>
<dbReference type="InterPro" id="IPR052718">
    <property type="entry name" value="NmrA-type_oxidoreductase"/>
</dbReference>
<dbReference type="InterPro" id="IPR036291">
    <property type="entry name" value="NAD(P)-bd_dom_sf"/>
</dbReference>
<evidence type="ECO:0000259" key="1">
    <source>
        <dbReference type="Pfam" id="PF13460"/>
    </source>
</evidence>
<name>A0ABP8RCB0_9PSEU</name>
<gene>
    <name evidence="2" type="ORF">GCM10023175_00950</name>
</gene>
<dbReference type="PANTHER" id="PTHR47129">
    <property type="entry name" value="QUINONE OXIDOREDUCTASE 2"/>
    <property type="match status" value="1"/>
</dbReference>
<protein>
    <submittedName>
        <fullName evidence="2">SDR family oxidoreductase</fullName>
    </submittedName>
</protein>
<sequence>MGQFLSNASPGAGHDTVSTCVLTMDPCDYLEVRTYEEKVHHRRFVAPDHQRENIMIAVTGVSGKLGRVVLDDLLTRLPAEQVVGVARTPEKVDVPGVEVRQGDYEDPTSLEKAFAGADVVLIVSSPDVTPGTRPRQHGNAIAAAQAAGVGRIVYTSAISADTGPGFLADHAVTEGLLRESGVPFTVLRNSFYSDLFVNPAVVAAAVEAGEIAAADAGKALNTATIRDFGLAASAALTGTGHENAVHELRGPLWTYDELAAAITEATGTAVTHRELPLADEDFIGALVSSGFFSEPGDDLATLLGRPATAIGELVRAAAQR</sequence>
<keyword evidence="3" id="KW-1185">Reference proteome</keyword>
<dbReference type="EMBL" id="BAABGT010000003">
    <property type="protein sequence ID" value="GAA4535429.1"/>
    <property type="molecule type" value="Genomic_DNA"/>
</dbReference>
<feature type="domain" description="NAD(P)-binding" evidence="1">
    <location>
        <begin position="60"/>
        <end position="194"/>
    </location>
</feature>
<accession>A0ABP8RCB0</accession>
<dbReference type="Gene3D" id="3.90.25.10">
    <property type="entry name" value="UDP-galactose 4-epimerase, domain 1"/>
    <property type="match status" value="1"/>
</dbReference>
<evidence type="ECO:0000313" key="3">
    <source>
        <dbReference type="Proteomes" id="UP001501598"/>
    </source>
</evidence>
<dbReference type="Gene3D" id="3.40.50.720">
    <property type="entry name" value="NAD(P)-binding Rossmann-like Domain"/>
    <property type="match status" value="1"/>
</dbReference>
<evidence type="ECO:0000313" key="2">
    <source>
        <dbReference type="EMBL" id="GAA4535429.1"/>
    </source>
</evidence>
<dbReference type="Proteomes" id="UP001501598">
    <property type="component" value="Unassembled WGS sequence"/>
</dbReference>
<dbReference type="InterPro" id="IPR016040">
    <property type="entry name" value="NAD(P)-bd_dom"/>
</dbReference>
<organism evidence="2 3">
    <name type="scientific">Pseudonocardia xishanensis</name>
    <dbReference type="NCBI Taxonomy" id="630995"/>
    <lineage>
        <taxon>Bacteria</taxon>
        <taxon>Bacillati</taxon>
        <taxon>Actinomycetota</taxon>
        <taxon>Actinomycetes</taxon>
        <taxon>Pseudonocardiales</taxon>
        <taxon>Pseudonocardiaceae</taxon>
        <taxon>Pseudonocardia</taxon>
    </lineage>
</organism>